<comment type="caution">
    <text evidence="1">The sequence shown here is derived from an EMBL/GenBank/DDBJ whole genome shotgun (WGS) entry which is preliminary data.</text>
</comment>
<dbReference type="EMBL" id="CM051403">
    <property type="protein sequence ID" value="KAJ4708928.1"/>
    <property type="molecule type" value="Genomic_DNA"/>
</dbReference>
<keyword evidence="2" id="KW-1185">Reference proteome</keyword>
<organism evidence="1 2">
    <name type="scientific">Melia azedarach</name>
    <name type="common">Chinaberry tree</name>
    <dbReference type="NCBI Taxonomy" id="155640"/>
    <lineage>
        <taxon>Eukaryota</taxon>
        <taxon>Viridiplantae</taxon>
        <taxon>Streptophyta</taxon>
        <taxon>Embryophyta</taxon>
        <taxon>Tracheophyta</taxon>
        <taxon>Spermatophyta</taxon>
        <taxon>Magnoliopsida</taxon>
        <taxon>eudicotyledons</taxon>
        <taxon>Gunneridae</taxon>
        <taxon>Pentapetalae</taxon>
        <taxon>rosids</taxon>
        <taxon>malvids</taxon>
        <taxon>Sapindales</taxon>
        <taxon>Meliaceae</taxon>
        <taxon>Melia</taxon>
    </lineage>
</organism>
<evidence type="ECO:0000313" key="2">
    <source>
        <dbReference type="Proteomes" id="UP001164539"/>
    </source>
</evidence>
<accession>A0ACC1XCL5</accession>
<name>A0ACC1XCL5_MELAZ</name>
<proteinExistence type="predicted"/>
<evidence type="ECO:0000313" key="1">
    <source>
        <dbReference type="EMBL" id="KAJ4708928.1"/>
    </source>
</evidence>
<reference evidence="1 2" key="1">
    <citation type="journal article" date="2023" name="Science">
        <title>Complex scaffold remodeling in plant triterpene biosynthesis.</title>
        <authorList>
            <person name="De La Pena R."/>
            <person name="Hodgson H."/>
            <person name="Liu J.C."/>
            <person name="Stephenson M.J."/>
            <person name="Martin A.C."/>
            <person name="Owen C."/>
            <person name="Harkess A."/>
            <person name="Leebens-Mack J."/>
            <person name="Jimenez L.E."/>
            <person name="Osbourn A."/>
            <person name="Sattely E.S."/>
        </authorList>
    </citation>
    <scope>NUCLEOTIDE SEQUENCE [LARGE SCALE GENOMIC DNA]</scope>
    <source>
        <strain evidence="2">cv. JPN11</strain>
        <tissue evidence="1">Leaf</tissue>
    </source>
</reference>
<sequence>MGGVGRVEVVNSKGCSKLFAGYSGSVTFLRGLQSVDAMSRASSSVASDSLLPSNAPFSGLVICVTGLSKEARKQVMEATERLGGQYSPDLHPQCTHLVVQSFGGRKFEHALKHGSRNGLYIVTLGWFVDSVRRNVRLSESLYTVKSIGEHAKQFDATAKPHLRFSERESNRSTNATLSGHSMYIDSDISEELRNKVFEAAAREGAQLVNQWFVGCSASHVVCEENSVEKYLGHSNNLVTPVWVLKTAKEKYVQRLVHMSADLARQVGTMLENLHNGVVREEINEANIPQDAQCCKSKVSHEERQRIINFAKNGVRNRRGRRMQTCQTPIRPLTASSLLDSICWSISEPTSTASIYTDSFSGEDVSEHHSSVFFDAKGDGKDSEASFANLTRLLTESEKSELIFKNYFLTILFPVDRFAEMGPSSRTYFSDNGFTCLQVLDYIYEFYQETMSAQEVESAIHTDSRHADRLRTAYASKETAERGYVVFKRIEFLGSRKSFEMLKRVSGDNNSNVYELLLRA</sequence>
<protein>
    <submittedName>
        <fullName evidence="1">BRCT domain-containing DNA repair protein</fullName>
    </submittedName>
</protein>
<gene>
    <name evidence="1" type="ORF">OWV82_018798</name>
</gene>
<dbReference type="Proteomes" id="UP001164539">
    <property type="component" value="Chromosome 10"/>
</dbReference>